<organism evidence="1">
    <name type="scientific">Aegilops tauschii</name>
    <name type="common">Tausch's goatgrass</name>
    <name type="synonym">Aegilops squarrosa</name>
    <dbReference type="NCBI Taxonomy" id="37682"/>
    <lineage>
        <taxon>Eukaryota</taxon>
        <taxon>Viridiplantae</taxon>
        <taxon>Streptophyta</taxon>
        <taxon>Embryophyta</taxon>
        <taxon>Tracheophyta</taxon>
        <taxon>Spermatophyta</taxon>
        <taxon>Magnoliopsida</taxon>
        <taxon>Liliopsida</taxon>
        <taxon>Poales</taxon>
        <taxon>Poaceae</taxon>
        <taxon>BOP clade</taxon>
        <taxon>Pooideae</taxon>
        <taxon>Triticodae</taxon>
        <taxon>Triticeae</taxon>
        <taxon>Triticinae</taxon>
        <taxon>Aegilops</taxon>
    </lineage>
</organism>
<dbReference type="AlphaFoldDB" id="R7W9F0"/>
<evidence type="ECO:0000313" key="1">
    <source>
        <dbReference type="EnsemblPlants" id="EMT14474"/>
    </source>
</evidence>
<proteinExistence type="predicted"/>
<sequence length="241" mass="26275">MEQRLPTALLEVEDAVLALFMERRLPTALLEVKNAMLTLSPDPLSFPSIDAAQLTGAAKGWPSTAPGLAPCTLPRSLRPVNGDGAIAGLDEKLRNEVARSSILTVPLSSAWRFGHGSRLPQLAWTHHDCEVAGGIVFHRIVDVPERGSPAGRLHPRQWQTDFGGSLLYLRCHRCTTVSCMVLFTFRSCATIEEAGHDNHLCTKTRSKGDQLPRPVDVKFQSSRENTAIMVLTGGGLLTRCC</sequence>
<dbReference type="EnsemblPlants" id="EMT14474">
    <property type="protein sequence ID" value="EMT14474"/>
    <property type="gene ID" value="F775_23993"/>
</dbReference>
<protein>
    <submittedName>
        <fullName evidence="1">Uncharacterized protein</fullName>
    </submittedName>
</protein>
<accession>R7W9F0</accession>
<name>R7W9F0_AEGTA</name>
<reference evidence="1" key="1">
    <citation type="submission" date="2015-06" db="UniProtKB">
        <authorList>
            <consortium name="EnsemblPlants"/>
        </authorList>
    </citation>
    <scope>IDENTIFICATION</scope>
</reference>